<evidence type="ECO:0000256" key="1">
    <source>
        <dbReference type="ARBA" id="ARBA00004370"/>
    </source>
</evidence>
<keyword evidence="5" id="KW-0732">Signal</keyword>
<dbReference type="InterPro" id="IPR036179">
    <property type="entry name" value="Ig-like_dom_sf"/>
</dbReference>
<name>A0A6G1Q7S8_CHAAH</name>
<evidence type="ECO:0000259" key="6">
    <source>
        <dbReference type="PROSITE" id="PS50835"/>
    </source>
</evidence>
<reference evidence="8" key="2">
    <citation type="submission" date="2019-02" db="EMBL/GenBank/DDBJ databases">
        <title>Opniocepnalus argus Var Kimnra genome.</title>
        <authorList>
            <person name="Zhou C."/>
            <person name="Xiao S."/>
        </authorList>
    </citation>
    <scope>NUCLEOTIDE SEQUENCE [LARGE SCALE GENOMIC DNA]</scope>
</reference>
<dbReference type="PANTHER" id="PTHR24100:SF151">
    <property type="entry name" value="ICOS LIGAND"/>
    <property type="match status" value="1"/>
</dbReference>
<dbReference type="SUPFAM" id="SSF48726">
    <property type="entry name" value="Immunoglobulin"/>
    <property type="match status" value="1"/>
</dbReference>
<dbReference type="InterPro" id="IPR007110">
    <property type="entry name" value="Ig-like_dom"/>
</dbReference>
<reference evidence="7 8" key="1">
    <citation type="submission" date="2019-02" db="EMBL/GenBank/DDBJ databases">
        <title>Opniocepnalus argus genome.</title>
        <authorList>
            <person name="Zhou C."/>
            <person name="Xiao S."/>
        </authorList>
    </citation>
    <scope>NUCLEOTIDE SEQUENCE [LARGE SCALE GENOMIC DNA]</scope>
    <source>
        <strain evidence="7">OARG1902GOOAL</strain>
        <tissue evidence="7">Muscle</tissue>
    </source>
</reference>
<dbReference type="PANTHER" id="PTHR24100">
    <property type="entry name" value="BUTYROPHILIN"/>
    <property type="match status" value="1"/>
</dbReference>
<organism evidence="7 8">
    <name type="scientific">Channa argus</name>
    <name type="common">Northern snakehead</name>
    <name type="synonym">Ophicephalus argus</name>
    <dbReference type="NCBI Taxonomy" id="215402"/>
    <lineage>
        <taxon>Eukaryota</taxon>
        <taxon>Metazoa</taxon>
        <taxon>Chordata</taxon>
        <taxon>Craniata</taxon>
        <taxon>Vertebrata</taxon>
        <taxon>Euteleostomi</taxon>
        <taxon>Actinopterygii</taxon>
        <taxon>Neopterygii</taxon>
        <taxon>Teleostei</taxon>
        <taxon>Neoteleostei</taxon>
        <taxon>Acanthomorphata</taxon>
        <taxon>Anabantaria</taxon>
        <taxon>Anabantiformes</taxon>
        <taxon>Channoidei</taxon>
        <taxon>Channidae</taxon>
        <taxon>Channa</taxon>
    </lineage>
</organism>
<evidence type="ECO:0000256" key="4">
    <source>
        <dbReference type="SAM" id="Phobius"/>
    </source>
</evidence>
<dbReference type="PROSITE" id="PS50835">
    <property type="entry name" value="IG_LIKE"/>
    <property type="match status" value="1"/>
</dbReference>
<keyword evidence="4" id="KW-1133">Transmembrane helix</keyword>
<evidence type="ECO:0000313" key="7">
    <source>
        <dbReference type="EMBL" id="KAF3698216.1"/>
    </source>
</evidence>
<dbReference type="AlphaFoldDB" id="A0A6G1Q7S8"/>
<dbReference type="Gene3D" id="2.60.40.10">
    <property type="entry name" value="Immunoglobulins"/>
    <property type="match status" value="1"/>
</dbReference>
<dbReference type="EMBL" id="CM015724">
    <property type="protein sequence ID" value="KAF3698216.1"/>
    <property type="molecule type" value="Genomic_DNA"/>
</dbReference>
<evidence type="ECO:0000256" key="5">
    <source>
        <dbReference type="SAM" id="SignalP"/>
    </source>
</evidence>
<comment type="subcellular location">
    <subcellularLocation>
        <location evidence="1">Membrane</location>
    </subcellularLocation>
</comment>
<dbReference type="InterPro" id="IPR003599">
    <property type="entry name" value="Ig_sub"/>
</dbReference>
<feature type="transmembrane region" description="Helical" evidence="4">
    <location>
        <begin position="160"/>
        <end position="178"/>
    </location>
</feature>
<feature type="signal peptide" evidence="5">
    <location>
        <begin position="1"/>
        <end position="16"/>
    </location>
</feature>
<dbReference type="InterPro" id="IPR013783">
    <property type="entry name" value="Ig-like_fold"/>
</dbReference>
<keyword evidence="2 4" id="KW-0472">Membrane</keyword>
<dbReference type="Pfam" id="PF07686">
    <property type="entry name" value="V-set"/>
    <property type="match status" value="1"/>
</dbReference>
<evidence type="ECO:0000256" key="2">
    <source>
        <dbReference type="ARBA" id="ARBA00023136"/>
    </source>
</evidence>
<keyword evidence="8" id="KW-1185">Reference proteome</keyword>
<dbReference type="Proteomes" id="UP000503349">
    <property type="component" value="Chromosome 13"/>
</dbReference>
<feature type="chain" id="PRO_5026175725" evidence="5">
    <location>
        <begin position="17"/>
        <end position="200"/>
    </location>
</feature>
<proteinExistence type="predicted"/>
<feature type="domain" description="Ig-like" evidence="6">
    <location>
        <begin position="2"/>
        <end position="119"/>
    </location>
</feature>
<evidence type="ECO:0000256" key="3">
    <source>
        <dbReference type="ARBA" id="ARBA00023319"/>
    </source>
</evidence>
<keyword evidence="3" id="KW-0393">Immunoglobulin domain</keyword>
<dbReference type="InterPro" id="IPR013106">
    <property type="entry name" value="Ig_V-set"/>
</dbReference>
<sequence length="200" mass="22198">MEKLLIVFMLLAQAASDALLVQRGKDAILSSLTDQLPIIAVEWTTTNLTYPQYVLFFSDGHSDKTHQYPSFEGRVDLMDKKMKNGNLSIIIKNVSSSDSGIYECRVSSGGSRRKRANINSEPIATITLQVTDSIIGNPTDEGKKHQDLNHEMNTYSTHTHFGLVAILIVFFGVLVITVKRKTNQNSKLSTGENAVDRQLV</sequence>
<dbReference type="GO" id="GO:0050852">
    <property type="term" value="P:T cell receptor signaling pathway"/>
    <property type="evidence" value="ECO:0007669"/>
    <property type="project" value="TreeGrafter"/>
</dbReference>
<keyword evidence="4" id="KW-0812">Transmembrane</keyword>
<dbReference type="GO" id="GO:0005102">
    <property type="term" value="F:signaling receptor binding"/>
    <property type="evidence" value="ECO:0007669"/>
    <property type="project" value="TreeGrafter"/>
</dbReference>
<protein>
    <submittedName>
        <fullName evidence="7">Programmed cell death 1 ligand 1</fullName>
    </submittedName>
</protein>
<evidence type="ECO:0000313" key="8">
    <source>
        <dbReference type="Proteomes" id="UP000503349"/>
    </source>
</evidence>
<dbReference type="GO" id="GO:0009897">
    <property type="term" value="C:external side of plasma membrane"/>
    <property type="evidence" value="ECO:0007669"/>
    <property type="project" value="TreeGrafter"/>
</dbReference>
<gene>
    <name evidence="7" type="ORF">EXN66_Car013897</name>
</gene>
<dbReference type="InterPro" id="IPR050504">
    <property type="entry name" value="IgSF_BTN/MOG"/>
</dbReference>
<dbReference type="GO" id="GO:0001817">
    <property type="term" value="P:regulation of cytokine production"/>
    <property type="evidence" value="ECO:0007669"/>
    <property type="project" value="TreeGrafter"/>
</dbReference>
<dbReference type="SMART" id="SM00409">
    <property type="entry name" value="IG"/>
    <property type="match status" value="1"/>
</dbReference>
<accession>A0A6G1Q7S8</accession>